<proteinExistence type="predicted"/>
<feature type="region of interest" description="Disordered" evidence="1">
    <location>
        <begin position="1"/>
        <end position="24"/>
    </location>
</feature>
<protein>
    <submittedName>
        <fullName evidence="3">Asp-tRNAAsn/Glu-tRNAGln amidotransferase A subunit</fullName>
    </submittedName>
</protein>
<evidence type="ECO:0000256" key="1">
    <source>
        <dbReference type="SAM" id="MobiDB-lite"/>
    </source>
</evidence>
<gene>
    <name evidence="3" type="ORF">SAMN04488063_2507</name>
</gene>
<dbReference type="Pfam" id="PF01425">
    <property type="entry name" value="Amidase"/>
    <property type="match status" value="1"/>
</dbReference>
<dbReference type="RefSeq" id="WP_092892654.1">
    <property type="nucleotide sequence ID" value="NZ_FOOQ01000002.1"/>
</dbReference>
<dbReference type="PANTHER" id="PTHR42678:SF5">
    <property type="entry name" value="GLUTAMYL-TRNA(GLN) AMIDOTRANSFERASE SUBUNIT A"/>
    <property type="match status" value="1"/>
</dbReference>
<accession>A0A1I2T1L0</accession>
<dbReference type="EMBL" id="FOOQ01000002">
    <property type="protein sequence ID" value="SFG58813.1"/>
    <property type="molecule type" value="Genomic_DNA"/>
</dbReference>
<dbReference type="PANTHER" id="PTHR42678">
    <property type="entry name" value="AMIDASE"/>
    <property type="match status" value="1"/>
</dbReference>
<dbReference type="InterPro" id="IPR020556">
    <property type="entry name" value="Amidase_CS"/>
</dbReference>
<feature type="region of interest" description="Disordered" evidence="1">
    <location>
        <begin position="545"/>
        <end position="568"/>
    </location>
</feature>
<dbReference type="AlphaFoldDB" id="A0A1I2T1L0"/>
<dbReference type="PROSITE" id="PS00571">
    <property type="entry name" value="AMIDASES"/>
    <property type="match status" value="1"/>
</dbReference>
<feature type="domain" description="Amidase" evidence="2">
    <location>
        <begin position="82"/>
        <end position="535"/>
    </location>
</feature>
<dbReference type="InterPro" id="IPR023631">
    <property type="entry name" value="Amidase_dom"/>
</dbReference>
<dbReference type="OrthoDB" id="359273at2157"/>
<name>A0A1I2T1L0_9EURY</name>
<reference evidence="4" key="1">
    <citation type="submission" date="2016-10" db="EMBL/GenBank/DDBJ databases">
        <authorList>
            <person name="Varghese N."/>
            <person name="Submissions S."/>
        </authorList>
    </citation>
    <scope>NUCLEOTIDE SEQUENCE [LARGE SCALE GENOMIC DNA]</scope>
    <source>
        <strain evidence="4">CGMCC 1.7739</strain>
    </source>
</reference>
<dbReference type="Gene3D" id="3.90.1300.10">
    <property type="entry name" value="Amidase signature (AS) domain"/>
    <property type="match status" value="1"/>
</dbReference>
<feature type="region of interest" description="Disordered" evidence="1">
    <location>
        <begin position="293"/>
        <end position="316"/>
    </location>
</feature>
<evidence type="ECO:0000313" key="3">
    <source>
        <dbReference type="EMBL" id="SFG58813.1"/>
    </source>
</evidence>
<keyword evidence="3" id="KW-0808">Transferase</keyword>
<sequence>MYGGDVDDETQKTPVDSARLSTSRRSVLKSVGILGGAGLLSGIGSAESSGGTSERTSKFDPREATAAEIRELYRTNQTTVTDVVERYLERIRAYEEELGAIIRVNPHVMDRAAELDAALESNELVGPLHGVPVLLKDNNDTADIPTTAGSVSMKESTPPDDATIVSWIRDAGGIVLAKTNLHEFAFGYDTVSSLGGVTHNPYDTDRYAGGSSGGTGAGIAASLGVLGTGTDTGGSVRVPAAATGLVGLRPSTGLVSRDGIVPLALTEDTAGPMTRTVADAAVFTDALVGYDPADPETAESVGRTPHAEGGSYTDYLNEDGLDGARIGVYRDYVGPTEEEVDEADEAVVEDAKAVTAVFDDALADLERAGATVVDPVEAPSWEFVYEANVSSSDEFNRDIDAYLEGRGDDTPDSLEAIVESDEYAPAICESIREREEVDEDALDENVDYLRGLSKRDDLQEFVLGTMAEHDLDAIVYPALRHTPPHIDSDEPWGSNAQLTPALEFPSMTVPAGLTEGSSMPVGIEFVAREYREERLFELGYAYEQESNQRRPPEGFGPVDASGEDWSAERIDSWNEAQHEEQTVARLGCGDGQ</sequence>
<organism evidence="3 4">
    <name type="scientific">Halopelagius inordinatus</name>
    <dbReference type="NCBI Taxonomy" id="553467"/>
    <lineage>
        <taxon>Archaea</taxon>
        <taxon>Methanobacteriati</taxon>
        <taxon>Methanobacteriota</taxon>
        <taxon>Stenosarchaea group</taxon>
        <taxon>Halobacteria</taxon>
        <taxon>Halobacteriales</taxon>
        <taxon>Haloferacaceae</taxon>
    </lineage>
</organism>
<dbReference type="InterPro" id="IPR036928">
    <property type="entry name" value="AS_sf"/>
</dbReference>
<evidence type="ECO:0000313" key="4">
    <source>
        <dbReference type="Proteomes" id="UP000198876"/>
    </source>
</evidence>
<keyword evidence="4" id="KW-1185">Reference proteome</keyword>
<dbReference type="STRING" id="553467.SAMN04488063_2507"/>
<dbReference type="GO" id="GO:0016740">
    <property type="term" value="F:transferase activity"/>
    <property type="evidence" value="ECO:0007669"/>
    <property type="project" value="UniProtKB-KW"/>
</dbReference>
<dbReference type="Proteomes" id="UP000198876">
    <property type="component" value="Unassembled WGS sequence"/>
</dbReference>
<dbReference type="SUPFAM" id="SSF75304">
    <property type="entry name" value="Amidase signature (AS) enzymes"/>
    <property type="match status" value="1"/>
</dbReference>
<evidence type="ECO:0000259" key="2">
    <source>
        <dbReference type="Pfam" id="PF01425"/>
    </source>
</evidence>